<dbReference type="Proteomes" id="UP001596091">
    <property type="component" value="Unassembled WGS sequence"/>
</dbReference>
<dbReference type="InterPro" id="IPR002429">
    <property type="entry name" value="CcO_II-like_C"/>
</dbReference>
<gene>
    <name evidence="5" type="ORF">ACFPT7_08710</name>
</gene>
<feature type="domain" description="Cytochrome oxidase subunit II copper A binding" evidence="4">
    <location>
        <begin position="53"/>
        <end position="145"/>
    </location>
</feature>
<comment type="caution">
    <text evidence="5">The sequence shown here is derived from an EMBL/GenBank/DDBJ whole genome shotgun (WGS) entry which is preliminary data.</text>
</comment>
<keyword evidence="6" id="KW-1185">Reference proteome</keyword>
<evidence type="ECO:0000259" key="4">
    <source>
        <dbReference type="PROSITE" id="PS50857"/>
    </source>
</evidence>
<comment type="subcellular location">
    <subcellularLocation>
        <location evidence="1">Cell envelope</location>
    </subcellularLocation>
</comment>
<evidence type="ECO:0000313" key="5">
    <source>
        <dbReference type="EMBL" id="MFC5862366.1"/>
    </source>
</evidence>
<accession>A0ABW1EES1</accession>
<dbReference type="InterPro" id="IPR001505">
    <property type="entry name" value="Copper_CuA"/>
</dbReference>
<dbReference type="Gene3D" id="2.60.40.420">
    <property type="entry name" value="Cupredoxins - blue copper proteins"/>
    <property type="match status" value="1"/>
</dbReference>
<dbReference type="PROSITE" id="PS50857">
    <property type="entry name" value="COX2_CUA"/>
    <property type="match status" value="1"/>
</dbReference>
<dbReference type="PANTHER" id="PTHR42838:SF2">
    <property type="entry name" value="NITROUS-OXIDE REDUCTASE"/>
    <property type="match status" value="1"/>
</dbReference>
<evidence type="ECO:0000313" key="6">
    <source>
        <dbReference type="Proteomes" id="UP001596091"/>
    </source>
</evidence>
<dbReference type="SUPFAM" id="SSF49503">
    <property type="entry name" value="Cupredoxins"/>
    <property type="match status" value="1"/>
</dbReference>
<evidence type="ECO:0000256" key="3">
    <source>
        <dbReference type="ARBA" id="ARBA00023008"/>
    </source>
</evidence>
<keyword evidence="2" id="KW-0479">Metal-binding</keyword>
<dbReference type="InterPro" id="IPR008972">
    <property type="entry name" value="Cupredoxin"/>
</dbReference>
<dbReference type="EMBL" id="JBHSPH010000002">
    <property type="protein sequence ID" value="MFC5862366.1"/>
    <property type="molecule type" value="Genomic_DNA"/>
</dbReference>
<evidence type="ECO:0000256" key="2">
    <source>
        <dbReference type="ARBA" id="ARBA00022723"/>
    </source>
</evidence>
<dbReference type="PROSITE" id="PS00078">
    <property type="entry name" value="COX2"/>
    <property type="match status" value="1"/>
</dbReference>
<dbReference type="Pfam" id="PF00116">
    <property type="entry name" value="COX2"/>
    <property type="match status" value="1"/>
</dbReference>
<proteinExistence type="predicted"/>
<organism evidence="5 6">
    <name type="scientific">Acidicapsa dinghuensis</name>
    <dbReference type="NCBI Taxonomy" id="2218256"/>
    <lineage>
        <taxon>Bacteria</taxon>
        <taxon>Pseudomonadati</taxon>
        <taxon>Acidobacteriota</taxon>
        <taxon>Terriglobia</taxon>
        <taxon>Terriglobales</taxon>
        <taxon>Acidobacteriaceae</taxon>
        <taxon>Acidicapsa</taxon>
    </lineage>
</organism>
<dbReference type="PANTHER" id="PTHR42838">
    <property type="entry name" value="CYTOCHROME C OXIDASE SUBUNIT II"/>
    <property type="match status" value="1"/>
</dbReference>
<sequence length="145" mass="15867">MQIPAGPSFVHWHACMAHSNIEENFMKKKCILLVCGFGLWMGAVSGTRLLAQASPQRIEITAKRFAYTPGEITVKRGQPVILVLKSGDVTHGLRIREWNVNVKAKAGNPAQVEFTPDKEGDFIGHCSVFCGSGHGEMIIKIHVVA</sequence>
<protein>
    <submittedName>
        <fullName evidence="5">Cupredoxin domain-containing protein</fullName>
    </submittedName>
</protein>
<evidence type="ECO:0000256" key="1">
    <source>
        <dbReference type="ARBA" id="ARBA00004196"/>
    </source>
</evidence>
<reference evidence="6" key="1">
    <citation type="journal article" date="2019" name="Int. J. Syst. Evol. Microbiol.">
        <title>The Global Catalogue of Microorganisms (GCM) 10K type strain sequencing project: providing services to taxonomists for standard genome sequencing and annotation.</title>
        <authorList>
            <consortium name="The Broad Institute Genomics Platform"/>
            <consortium name="The Broad Institute Genome Sequencing Center for Infectious Disease"/>
            <person name="Wu L."/>
            <person name="Ma J."/>
        </authorList>
    </citation>
    <scope>NUCLEOTIDE SEQUENCE [LARGE SCALE GENOMIC DNA]</scope>
    <source>
        <strain evidence="6">JCM 4087</strain>
    </source>
</reference>
<name>A0ABW1EES1_9BACT</name>
<dbReference type="RefSeq" id="WP_263335510.1">
    <property type="nucleotide sequence ID" value="NZ_JAGSYH010000003.1"/>
</dbReference>
<keyword evidence="3" id="KW-0186">Copper</keyword>
<dbReference type="InterPro" id="IPR051403">
    <property type="entry name" value="NosZ/Cyto_c_oxidase_sub2"/>
</dbReference>